<feature type="region of interest" description="Disordered" evidence="1">
    <location>
        <begin position="236"/>
        <end position="264"/>
    </location>
</feature>
<feature type="domain" description="Helicase-associated" evidence="2">
    <location>
        <begin position="491"/>
        <end position="546"/>
    </location>
</feature>
<accession>A0A9K3D0V4</accession>
<reference evidence="3 4" key="1">
    <citation type="journal article" date="2018" name="PLoS ONE">
        <title>The draft genome of Kipferlia bialata reveals reductive genome evolution in fornicate parasites.</title>
        <authorList>
            <person name="Tanifuji G."/>
            <person name="Takabayashi S."/>
            <person name="Kume K."/>
            <person name="Takagi M."/>
            <person name="Nakayama T."/>
            <person name="Kamikawa R."/>
            <person name="Inagaki Y."/>
            <person name="Hashimoto T."/>
        </authorList>
    </citation>
    <scope>NUCLEOTIDE SEQUENCE [LARGE SCALE GENOMIC DNA]</scope>
    <source>
        <strain evidence="3">NY0173</strain>
    </source>
</reference>
<dbReference type="EMBL" id="BDIP01002011">
    <property type="protein sequence ID" value="GIQ85570.1"/>
    <property type="molecule type" value="Genomic_DNA"/>
</dbReference>
<dbReference type="Pfam" id="PF03457">
    <property type="entry name" value="HA"/>
    <property type="match status" value="3"/>
</dbReference>
<keyword evidence="4" id="KW-1185">Reference proteome</keyword>
<dbReference type="InterPro" id="IPR005114">
    <property type="entry name" value="Helicase_assoc"/>
</dbReference>
<dbReference type="OrthoDB" id="44064at2759"/>
<feature type="domain" description="Helicase-associated" evidence="2">
    <location>
        <begin position="427"/>
        <end position="481"/>
    </location>
</feature>
<dbReference type="PANTHER" id="PTHR33418">
    <property type="entry name" value="HELICASE-ASSOCIATED"/>
    <property type="match status" value="1"/>
</dbReference>
<feature type="compositionally biased region" description="Basic and acidic residues" evidence="1">
    <location>
        <begin position="372"/>
        <end position="381"/>
    </location>
</feature>
<feature type="compositionally biased region" description="Acidic residues" evidence="1">
    <location>
        <begin position="332"/>
        <end position="345"/>
    </location>
</feature>
<feature type="region of interest" description="Disordered" evidence="1">
    <location>
        <begin position="1"/>
        <end position="51"/>
    </location>
</feature>
<evidence type="ECO:0000256" key="1">
    <source>
        <dbReference type="SAM" id="MobiDB-lite"/>
    </source>
</evidence>
<gene>
    <name evidence="3" type="ORF">KIPB_007259</name>
</gene>
<feature type="domain" description="Helicase-associated" evidence="2">
    <location>
        <begin position="557"/>
        <end position="611"/>
    </location>
</feature>
<sequence length="622" mass="69851">MHRKENQSGNMDSGGEHVKQEPPLWQLASSAQRVKHEPGIVTDTEGVDKGHADTGLQLQEHRPDRHPTQQPLQSDQSVLRMFHTSLLAESAALRQRHQELTDRLQCERAHFDTRLASLAQSLTDQEREHKAKAKRQEEVYEGRIASLSQSLAEQEQVTERLREVYTSRDESLSLQLSHCQSDCVGLFHSLKRSQTTCGRLAKEVIEGRVHKAEREKKERHMELQILELQADVSRLTAQEAHGSPRPPQRKRVAPKVPMRDLATMPLNAETRGCVERDLQIGLEADAELSESCSSRHDLAHDESPCQCADGIQGAASESDALMEGESEKSAWEETESESGSEDEDGAAVASPRVPRDPPTDSTPLGHGLLTHGESRTADRGPTHKTALPSLDTRIECQSSDIVASGQRVHIYPGTSRDNTTSVVGGRWGLRLAELKTHLATYNSWPTRASQRSLGVWVESQRQHHRGGTLHRDRITALEDVGIVWNPGNSDALFATRLAELQQYLHTHRGWPPIRQGSLGEWLMHQRHKRRNGTLSADREAALDRLGIDWDPTSHIPTWDTMLRQLTRYLQCNERWPGSREGSLGRWVGRQKVSYRNKKLSGVRTAALESLGIIWNPRNSAKH</sequence>
<comment type="caution">
    <text evidence="3">The sequence shown here is derived from an EMBL/GenBank/DDBJ whole genome shotgun (WGS) entry which is preliminary data.</text>
</comment>
<dbReference type="AlphaFoldDB" id="A0A9K3D0V4"/>
<evidence type="ECO:0000313" key="4">
    <source>
        <dbReference type="Proteomes" id="UP000265618"/>
    </source>
</evidence>
<dbReference type="PANTHER" id="PTHR33418:SF1">
    <property type="entry name" value="HELICASE-ASSOCIATED DOMAIN-CONTAINING PROTEIN"/>
    <property type="match status" value="1"/>
</dbReference>
<feature type="region of interest" description="Disordered" evidence="1">
    <location>
        <begin position="317"/>
        <end position="391"/>
    </location>
</feature>
<name>A0A9K3D0V4_9EUKA</name>
<dbReference type="Gene3D" id="6.10.140.530">
    <property type="match status" value="3"/>
</dbReference>
<protein>
    <recommendedName>
        <fullName evidence="2">Helicase-associated domain-containing protein</fullName>
    </recommendedName>
</protein>
<evidence type="ECO:0000313" key="3">
    <source>
        <dbReference type="EMBL" id="GIQ85570.1"/>
    </source>
</evidence>
<organism evidence="3 4">
    <name type="scientific">Kipferlia bialata</name>
    <dbReference type="NCBI Taxonomy" id="797122"/>
    <lineage>
        <taxon>Eukaryota</taxon>
        <taxon>Metamonada</taxon>
        <taxon>Carpediemonas-like organisms</taxon>
        <taxon>Kipferlia</taxon>
    </lineage>
</organism>
<evidence type="ECO:0000259" key="2">
    <source>
        <dbReference type="Pfam" id="PF03457"/>
    </source>
</evidence>
<proteinExistence type="predicted"/>
<dbReference type="Proteomes" id="UP000265618">
    <property type="component" value="Unassembled WGS sequence"/>
</dbReference>